<dbReference type="InterPro" id="IPR003593">
    <property type="entry name" value="AAA+_ATPase"/>
</dbReference>
<sequence>MTSPTGGGAAFNGGGRATAPGLPFAGVPPEMQASVDTLLKTEPEHPEPEVVFEHGRPDPDGAELSLRRLIRPYWPIALLGGVFVALEALTLQAGPKLTQIGIDDGITAKDSGTLVLVAIAYLVSLVVTGAAQAARVKVTGRIAAWVMNDLRVRVFTQLQRLSLNFYTGEKSGVIMTRMTSDIENLQALLQDGLAQLAVQGLTMVVVTVVLFTFDVRLALITVVLVVPVLTALSVWFHRASGKGYVRVRDTIAAVIADLSESLQGVRIVTAHNRQQHNIEQHRQVTGTYYDANVRTGRINSIYTPSTQVIGVVGQLALLAIGAGMVADGELTIGELVAFLLSLGAFFQPIQQLVQLYNTYQQGQSSIVKLRELLSTRAEVEEAPGAVDLPKVEGEIVFEDVTFGYVPDRPVISEVSLDIRAGETVAFVGPTGAGKSTLAKLVTRFYDPTSGRILIDGRDLRDVRIESLRRQIGVVPQEPFLFAGPLRDNIRFAVPDASDGRVREALRVVGLVDVVERLPDGLDTVVQERGQSLSSGERQLVALARAFLAQPRVLVLDEATSNLDLQSETKIEQALDVLLEGRTAILIAHRLSTAMKADRIVVVDEGRIVEVGAHDQLLAADGKYTQMYAVWTNQAAEAH</sequence>
<dbReference type="Pfam" id="PF00005">
    <property type="entry name" value="ABC_tran"/>
    <property type="match status" value="1"/>
</dbReference>
<evidence type="ECO:0000259" key="14">
    <source>
        <dbReference type="PROSITE" id="PS50929"/>
    </source>
</evidence>
<feature type="domain" description="ABC transmembrane type-1" evidence="14">
    <location>
        <begin position="78"/>
        <end position="361"/>
    </location>
</feature>
<dbReference type="InterPro" id="IPR011527">
    <property type="entry name" value="ABC1_TM_dom"/>
</dbReference>
<keyword evidence="2" id="KW-0813">Transport</keyword>
<evidence type="ECO:0000256" key="2">
    <source>
        <dbReference type="ARBA" id="ARBA00022448"/>
    </source>
</evidence>
<feature type="transmembrane region" description="Helical" evidence="12">
    <location>
        <begin position="193"/>
        <end position="211"/>
    </location>
</feature>
<comment type="similarity">
    <text evidence="9">Belongs to the ABC transporter superfamily. Lipid exporter (TC 3.A.1.106) family.</text>
</comment>
<organism evidence="16 17">
    <name type="scientific">Streptomyces avermitilis</name>
    <dbReference type="NCBI Taxonomy" id="33903"/>
    <lineage>
        <taxon>Bacteria</taxon>
        <taxon>Bacillati</taxon>
        <taxon>Actinomycetota</taxon>
        <taxon>Actinomycetes</taxon>
        <taxon>Kitasatosporales</taxon>
        <taxon>Streptomycetaceae</taxon>
        <taxon>Streptomyces</taxon>
    </lineage>
</organism>
<dbReference type="SUPFAM" id="SSF90123">
    <property type="entry name" value="ABC transporter transmembrane region"/>
    <property type="match status" value="1"/>
</dbReference>
<reference evidence="15 18" key="2">
    <citation type="submission" date="2019-04" db="EMBL/GenBank/DDBJ databases">
        <title>Draft genome sequences of Streptomyces avermitilis NBRC 14893.</title>
        <authorList>
            <person name="Komaki H."/>
            <person name="Tamura T."/>
            <person name="Hosoyama A."/>
        </authorList>
    </citation>
    <scope>NUCLEOTIDE SEQUENCE [LARGE SCALE GENOMIC DNA]</scope>
    <source>
        <strain evidence="15 18">NBRC 14893</strain>
    </source>
</reference>
<dbReference type="SUPFAM" id="SSF52540">
    <property type="entry name" value="P-loop containing nucleoside triphosphate hydrolases"/>
    <property type="match status" value="1"/>
</dbReference>
<dbReference type="EMBL" id="BJHX01000001">
    <property type="protein sequence ID" value="GDY62164.1"/>
    <property type="molecule type" value="Genomic_DNA"/>
</dbReference>
<dbReference type="AlphaFoldDB" id="A0A4D4MZS3"/>
<evidence type="ECO:0000256" key="3">
    <source>
        <dbReference type="ARBA" id="ARBA00022692"/>
    </source>
</evidence>
<dbReference type="GO" id="GO:0016887">
    <property type="term" value="F:ATP hydrolysis activity"/>
    <property type="evidence" value="ECO:0007669"/>
    <property type="project" value="InterPro"/>
</dbReference>
<gene>
    <name evidence="15" type="ORF">SAV14893_015570</name>
    <name evidence="16" type="ORF">SAV31267_072170</name>
</gene>
<keyword evidence="6 12" id="KW-1133">Transmembrane helix</keyword>
<evidence type="ECO:0000313" key="15">
    <source>
        <dbReference type="EMBL" id="GDY62164.1"/>
    </source>
</evidence>
<dbReference type="Gene3D" id="3.40.50.300">
    <property type="entry name" value="P-loop containing nucleotide triphosphate hydrolases"/>
    <property type="match status" value="1"/>
</dbReference>
<dbReference type="GO" id="GO:0005524">
    <property type="term" value="F:ATP binding"/>
    <property type="evidence" value="ECO:0007669"/>
    <property type="project" value="UniProtKB-KW"/>
</dbReference>
<dbReference type="InterPro" id="IPR036640">
    <property type="entry name" value="ABC1_TM_sf"/>
</dbReference>
<dbReference type="InterPro" id="IPR027417">
    <property type="entry name" value="P-loop_NTPase"/>
</dbReference>
<dbReference type="InterPro" id="IPR017871">
    <property type="entry name" value="ABC_transporter-like_CS"/>
</dbReference>
<feature type="transmembrane region" description="Helical" evidence="12">
    <location>
        <begin position="113"/>
        <end position="131"/>
    </location>
</feature>
<dbReference type="PROSITE" id="PS50893">
    <property type="entry name" value="ABC_TRANSPORTER_2"/>
    <property type="match status" value="1"/>
</dbReference>
<reference evidence="16 17" key="1">
    <citation type="submission" date="2019-04" db="EMBL/GenBank/DDBJ databases">
        <title>Draft genome sequences of Streptomyces avermitilis ATCC 31267.</title>
        <authorList>
            <person name="Komaki H."/>
            <person name="Tamura T."/>
            <person name="Hosoyama A."/>
        </authorList>
    </citation>
    <scope>NUCLEOTIDE SEQUENCE [LARGE SCALE GENOMIC DNA]</scope>
    <source>
        <strain evidence="16 17">ATCC 31267</strain>
    </source>
</reference>
<evidence type="ECO:0000256" key="11">
    <source>
        <dbReference type="SAM" id="MobiDB-lite"/>
    </source>
</evidence>
<accession>A0A4D4MZS3</accession>
<dbReference type="Gene3D" id="1.20.1560.10">
    <property type="entry name" value="ABC transporter type 1, transmembrane domain"/>
    <property type="match status" value="1"/>
</dbReference>
<dbReference type="InterPro" id="IPR003439">
    <property type="entry name" value="ABC_transporter-like_ATP-bd"/>
</dbReference>
<keyword evidence="3 12" id="KW-0812">Transmembrane</keyword>
<dbReference type="RefSeq" id="WP_037652878.1">
    <property type="nucleotide sequence ID" value="NZ_BAABTN010000076.1"/>
</dbReference>
<comment type="caution">
    <text evidence="16">The sequence shown here is derived from an EMBL/GenBank/DDBJ whole genome shotgun (WGS) entry which is preliminary data.</text>
</comment>
<keyword evidence="7 12" id="KW-0472">Membrane</keyword>
<evidence type="ECO:0000256" key="10">
    <source>
        <dbReference type="ARBA" id="ARBA00071747"/>
    </source>
</evidence>
<proteinExistence type="inferred from homology"/>
<dbReference type="EMBL" id="BJHY01000001">
    <property type="protein sequence ID" value="GDY77732.1"/>
    <property type="molecule type" value="Genomic_DNA"/>
</dbReference>
<keyword evidence="5" id="KW-0067">ATP-binding</keyword>
<dbReference type="PROSITE" id="PS00211">
    <property type="entry name" value="ABC_TRANSPORTER_1"/>
    <property type="match status" value="1"/>
</dbReference>
<dbReference type="Pfam" id="PF00664">
    <property type="entry name" value="ABC_membrane"/>
    <property type="match status" value="1"/>
</dbReference>
<dbReference type="Proteomes" id="UP000299211">
    <property type="component" value="Unassembled WGS sequence"/>
</dbReference>
<dbReference type="PANTHER" id="PTHR24221">
    <property type="entry name" value="ATP-BINDING CASSETTE SUB-FAMILY B"/>
    <property type="match status" value="1"/>
</dbReference>
<dbReference type="Proteomes" id="UP000302139">
    <property type="component" value="Unassembled WGS sequence"/>
</dbReference>
<comment type="subcellular location">
    <subcellularLocation>
        <location evidence="1">Cell membrane</location>
        <topology evidence="1">Multi-pass membrane protein</topology>
    </subcellularLocation>
</comment>
<dbReference type="PANTHER" id="PTHR24221:SF654">
    <property type="entry name" value="ATP-BINDING CASSETTE SUB-FAMILY B MEMBER 6"/>
    <property type="match status" value="1"/>
</dbReference>
<evidence type="ECO:0000256" key="12">
    <source>
        <dbReference type="SAM" id="Phobius"/>
    </source>
</evidence>
<dbReference type="STRING" id="33903.AQJ43_36230"/>
<evidence type="ECO:0000256" key="9">
    <source>
        <dbReference type="ARBA" id="ARBA00061644"/>
    </source>
</evidence>
<dbReference type="GO" id="GO:0034040">
    <property type="term" value="F:ATPase-coupled lipid transmembrane transporter activity"/>
    <property type="evidence" value="ECO:0007669"/>
    <property type="project" value="TreeGrafter"/>
</dbReference>
<feature type="domain" description="ABC transporter" evidence="13">
    <location>
        <begin position="395"/>
        <end position="629"/>
    </location>
</feature>
<comment type="function">
    <text evidence="8">ABC transporter involved in fatty acid import. Transmembrane domains (TMD) form a pore in the membrane and the ATP-binding domain (NBD) is responsible for energy generation.</text>
</comment>
<dbReference type="FunFam" id="3.40.50.300:FF:000287">
    <property type="entry name" value="Multidrug ABC transporter ATP-binding protein"/>
    <property type="match status" value="1"/>
</dbReference>
<evidence type="ECO:0000256" key="7">
    <source>
        <dbReference type="ARBA" id="ARBA00023136"/>
    </source>
</evidence>
<feature type="transmembrane region" description="Helical" evidence="12">
    <location>
        <begin position="73"/>
        <end position="93"/>
    </location>
</feature>
<feature type="region of interest" description="Disordered" evidence="11">
    <location>
        <begin position="1"/>
        <end position="27"/>
    </location>
</feature>
<evidence type="ECO:0000259" key="13">
    <source>
        <dbReference type="PROSITE" id="PS50893"/>
    </source>
</evidence>
<dbReference type="GO" id="GO:0005886">
    <property type="term" value="C:plasma membrane"/>
    <property type="evidence" value="ECO:0007669"/>
    <property type="project" value="UniProtKB-SubCell"/>
</dbReference>
<evidence type="ECO:0000256" key="5">
    <source>
        <dbReference type="ARBA" id="ARBA00022840"/>
    </source>
</evidence>
<feature type="compositionally biased region" description="Gly residues" evidence="11">
    <location>
        <begin position="1"/>
        <end position="16"/>
    </location>
</feature>
<dbReference type="PROSITE" id="PS50929">
    <property type="entry name" value="ABC_TM1F"/>
    <property type="match status" value="1"/>
</dbReference>
<name>A0A4D4MZS3_STRAX</name>
<protein>
    <recommendedName>
        <fullName evidence="10">Fatty acid ABC transporter ATP-binding/permease protein</fullName>
    </recommendedName>
</protein>
<dbReference type="GO" id="GO:0140359">
    <property type="term" value="F:ABC-type transporter activity"/>
    <property type="evidence" value="ECO:0007669"/>
    <property type="project" value="InterPro"/>
</dbReference>
<dbReference type="SMART" id="SM00382">
    <property type="entry name" value="AAA"/>
    <property type="match status" value="1"/>
</dbReference>
<evidence type="ECO:0000256" key="1">
    <source>
        <dbReference type="ARBA" id="ARBA00004651"/>
    </source>
</evidence>
<evidence type="ECO:0000256" key="4">
    <source>
        <dbReference type="ARBA" id="ARBA00022741"/>
    </source>
</evidence>
<evidence type="ECO:0000313" key="18">
    <source>
        <dbReference type="Proteomes" id="UP000302139"/>
    </source>
</evidence>
<keyword evidence="4" id="KW-0547">Nucleotide-binding</keyword>
<dbReference type="CDD" id="cd18546">
    <property type="entry name" value="ABC_6TM_Rv0194_D2_like"/>
    <property type="match status" value="1"/>
</dbReference>
<dbReference type="InterPro" id="IPR039421">
    <property type="entry name" value="Type_1_exporter"/>
</dbReference>
<evidence type="ECO:0000313" key="17">
    <source>
        <dbReference type="Proteomes" id="UP000299211"/>
    </source>
</evidence>
<evidence type="ECO:0000256" key="8">
    <source>
        <dbReference type="ARBA" id="ARBA00055053"/>
    </source>
</evidence>
<feature type="transmembrane region" description="Helical" evidence="12">
    <location>
        <begin position="217"/>
        <end position="236"/>
    </location>
</feature>
<evidence type="ECO:0000256" key="6">
    <source>
        <dbReference type="ARBA" id="ARBA00022989"/>
    </source>
</evidence>
<evidence type="ECO:0000313" key="16">
    <source>
        <dbReference type="EMBL" id="GDY77732.1"/>
    </source>
</evidence>